<dbReference type="GeneTree" id="ENSGT01030000234638"/>
<dbReference type="PANTHER" id="PTHR46017:SF1">
    <property type="entry name" value="ALPHA-MANNOSIDASE 2C1"/>
    <property type="match status" value="1"/>
</dbReference>
<sequence>HTHTHTVISHGCSGNQFVVFDDVPLYWDAWDVMDYHLQTRKPVVEVVSPVQIASPGGLRGSVTFTLRISDKSTITQEIILDVMCPYIKFNTQVLHHVSLYQVQYSGTVDTMCPYIKFNTQVWGHKWADLSEHGFGVSLLNDSKYGYSVHQNTMTLSLLRAPKAPDANADMGSHQFTYAVMPHTGDCGEQFWSVVVWLWSVVLWLWSVVVSSSVLQ</sequence>
<dbReference type="Ensembl" id="ENSHHUT00000018376.1">
    <property type="protein sequence ID" value="ENSHHUP00000017732.1"/>
    <property type="gene ID" value="ENSHHUG00000011040.1"/>
</dbReference>
<dbReference type="PANTHER" id="PTHR46017">
    <property type="entry name" value="ALPHA-MANNOSIDASE 2C1"/>
    <property type="match status" value="1"/>
</dbReference>
<reference evidence="4" key="1">
    <citation type="submission" date="2018-06" db="EMBL/GenBank/DDBJ databases">
        <title>Genome assembly of Danube salmon.</title>
        <authorList>
            <person name="Macqueen D.J."/>
            <person name="Gundappa M.K."/>
        </authorList>
    </citation>
    <scope>NUCLEOTIDE SEQUENCE [LARGE SCALE GENOMIC DNA]</scope>
</reference>
<evidence type="ECO:0000259" key="2">
    <source>
        <dbReference type="Pfam" id="PF07748"/>
    </source>
</evidence>
<dbReference type="Gene3D" id="2.70.98.30">
    <property type="entry name" value="Golgi alpha-mannosidase II, domain 4"/>
    <property type="match status" value="2"/>
</dbReference>
<organism evidence="3 4">
    <name type="scientific">Hucho hucho</name>
    <name type="common">huchen</name>
    <dbReference type="NCBI Taxonomy" id="62062"/>
    <lineage>
        <taxon>Eukaryota</taxon>
        <taxon>Metazoa</taxon>
        <taxon>Chordata</taxon>
        <taxon>Craniata</taxon>
        <taxon>Vertebrata</taxon>
        <taxon>Euteleostomi</taxon>
        <taxon>Actinopterygii</taxon>
        <taxon>Neopterygii</taxon>
        <taxon>Teleostei</taxon>
        <taxon>Protacanthopterygii</taxon>
        <taxon>Salmoniformes</taxon>
        <taxon>Salmonidae</taxon>
        <taxon>Salmoninae</taxon>
        <taxon>Hucho</taxon>
    </lineage>
</organism>
<feature type="domain" description="Glycosyl hydrolase family 38 C-terminal" evidence="2">
    <location>
        <begin position="119"/>
        <end position="166"/>
    </location>
</feature>
<dbReference type="STRING" id="62062.ENSHHUP00000017732"/>
<dbReference type="GO" id="GO:0009313">
    <property type="term" value="P:oligosaccharide catabolic process"/>
    <property type="evidence" value="ECO:0007669"/>
    <property type="project" value="TreeGrafter"/>
</dbReference>
<dbReference type="SUPFAM" id="SSF74650">
    <property type="entry name" value="Galactose mutarotase-like"/>
    <property type="match status" value="1"/>
</dbReference>
<keyword evidence="4" id="KW-1185">Reference proteome</keyword>
<name>A0A4W5KMJ9_9TELE</name>
<reference evidence="3" key="3">
    <citation type="submission" date="2025-09" db="UniProtKB">
        <authorList>
            <consortium name="Ensembl"/>
        </authorList>
    </citation>
    <scope>IDENTIFICATION</scope>
</reference>
<dbReference type="InterPro" id="IPR011013">
    <property type="entry name" value="Gal_mutarotase_sf_dom"/>
</dbReference>
<feature type="domain" description="Glycosyl hydrolase family 38 C-terminal" evidence="2">
    <location>
        <begin position="12"/>
        <end position="95"/>
    </location>
</feature>
<evidence type="ECO:0000313" key="4">
    <source>
        <dbReference type="Proteomes" id="UP000314982"/>
    </source>
</evidence>
<keyword evidence="1" id="KW-1133">Transmembrane helix</keyword>
<dbReference type="GO" id="GO:0006013">
    <property type="term" value="P:mannose metabolic process"/>
    <property type="evidence" value="ECO:0007669"/>
    <property type="project" value="InterPro"/>
</dbReference>
<protein>
    <recommendedName>
        <fullName evidence="2">Glycosyl hydrolase family 38 C-terminal domain-containing protein</fullName>
    </recommendedName>
</protein>
<evidence type="ECO:0000313" key="3">
    <source>
        <dbReference type="Ensembl" id="ENSHHUP00000017732.1"/>
    </source>
</evidence>
<evidence type="ECO:0000256" key="1">
    <source>
        <dbReference type="SAM" id="Phobius"/>
    </source>
</evidence>
<accession>A0A4W5KMJ9</accession>
<dbReference type="GO" id="GO:0004559">
    <property type="term" value="F:alpha-mannosidase activity"/>
    <property type="evidence" value="ECO:0007669"/>
    <property type="project" value="InterPro"/>
</dbReference>
<dbReference type="Proteomes" id="UP000314982">
    <property type="component" value="Unassembled WGS sequence"/>
</dbReference>
<reference evidence="3" key="2">
    <citation type="submission" date="2025-08" db="UniProtKB">
        <authorList>
            <consortium name="Ensembl"/>
        </authorList>
    </citation>
    <scope>IDENTIFICATION</scope>
</reference>
<feature type="transmembrane region" description="Helical" evidence="1">
    <location>
        <begin position="190"/>
        <end position="214"/>
    </location>
</feature>
<dbReference type="AlphaFoldDB" id="A0A4W5KMJ9"/>
<dbReference type="Pfam" id="PF07748">
    <property type="entry name" value="Glyco_hydro_38C"/>
    <property type="match status" value="2"/>
</dbReference>
<dbReference type="GO" id="GO:0030246">
    <property type="term" value="F:carbohydrate binding"/>
    <property type="evidence" value="ECO:0007669"/>
    <property type="project" value="InterPro"/>
</dbReference>
<keyword evidence="1" id="KW-0812">Transmembrane</keyword>
<keyword evidence="1" id="KW-0472">Membrane</keyword>
<proteinExistence type="predicted"/>
<dbReference type="InterPro" id="IPR011682">
    <property type="entry name" value="Glyco_hydro_38_C"/>
</dbReference>